<protein>
    <recommendedName>
        <fullName evidence="7">Glutamate pyruvate transaminase</fullName>
    </recommendedName>
    <alternativeName>
        <fullName evidence="8">Glutamic--alanine transaminase</fullName>
    </alternativeName>
    <alternativeName>
        <fullName evidence="9">Glutamic--pyruvic transaminase</fullName>
    </alternativeName>
</protein>
<dbReference type="UniPathway" id="UPA00528">
    <property type="reaction ID" value="UER00586"/>
</dbReference>
<dbReference type="PANTHER" id="PTHR11751:SF29">
    <property type="entry name" value="ALANINE TRANSAMINASE"/>
    <property type="match status" value="1"/>
</dbReference>
<evidence type="ECO:0000256" key="6">
    <source>
        <dbReference type="ARBA" id="ARBA00025785"/>
    </source>
</evidence>
<keyword evidence="3 11" id="KW-0032">Aminotransferase</keyword>
<evidence type="ECO:0000256" key="1">
    <source>
        <dbReference type="ARBA" id="ARBA00001933"/>
    </source>
</evidence>
<dbReference type="InterPro" id="IPR015422">
    <property type="entry name" value="PyrdxlP-dep_Trfase_small"/>
</dbReference>
<feature type="domain" description="Aminotransferase class I/classII large" evidence="10">
    <location>
        <begin position="95"/>
        <end position="468"/>
    </location>
</feature>
<keyword evidence="5" id="KW-0663">Pyridoxal phosphate</keyword>
<comment type="similarity">
    <text evidence="6">Belongs to the class-I pyridoxal-phosphate-dependent aminotransferase family. Alanine aminotransferase subfamily.</text>
</comment>
<dbReference type="InterPro" id="IPR045088">
    <property type="entry name" value="ALAT1/2-like"/>
</dbReference>
<dbReference type="FunCoup" id="A0A3N4LIV3">
    <property type="interactions" value="485"/>
</dbReference>
<dbReference type="STRING" id="1051890.A0A3N4LIV3"/>
<evidence type="ECO:0000256" key="8">
    <source>
        <dbReference type="ARBA" id="ARBA00078532"/>
    </source>
</evidence>
<dbReference type="InterPro" id="IPR004839">
    <property type="entry name" value="Aminotransferase_I/II_large"/>
</dbReference>
<evidence type="ECO:0000256" key="9">
    <source>
        <dbReference type="ARBA" id="ARBA00080525"/>
    </source>
</evidence>
<evidence type="ECO:0000256" key="3">
    <source>
        <dbReference type="ARBA" id="ARBA00022576"/>
    </source>
</evidence>
<comment type="cofactor">
    <cofactor evidence="1">
        <name>pyridoxal 5'-phosphate</name>
        <dbReference type="ChEBI" id="CHEBI:597326"/>
    </cofactor>
</comment>
<dbReference type="GO" id="GO:0042853">
    <property type="term" value="P:L-alanine catabolic process"/>
    <property type="evidence" value="ECO:0007669"/>
    <property type="project" value="UniProtKB-UniPathway"/>
</dbReference>
<comment type="subunit">
    <text evidence="2">Homodimer.</text>
</comment>
<reference evidence="11 12" key="1">
    <citation type="journal article" date="2018" name="Nat. Ecol. Evol.">
        <title>Pezizomycetes genomes reveal the molecular basis of ectomycorrhizal truffle lifestyle.</title>
        <authorList>
            <person name="Murat C."/>
            <person name="Payen T."/>
            <person name="Noel B."/>
            <person name="Kuo A."/>
            <person name="Morin E."/>
            <person name="Chen J."/>
            <person name="Kohler A."/>
            <person name="Krizsan K."/>
            <person name="Balestrini R."/>
            <person name="Da Silva C."/>
            <person name="Montanini B."/>
            <person name="Hainaut M."/>
            <person name="Levati E."/>
            <person name="Barry K.W."/>
            <person name="Belfiori B."/>
            <person name="Cichocki N."/>
            <person name="Clum A."/>
            <person name="Dockter R.B."/>
            <person name="Fauchery L."/>
            <person name="Guy J."/>
            <person name="Iotti M."/>
            <person name="Le Tacon F."/>
            <person name="Lindquist E.A."/>
            <person name="Lipzen A."/>
            <person name="Malagnac F."/>
            <person name="Mello A."/>
            <person name="Molinier V."/>
            <person name="Miyauchi S."/>
            <person name="Poulain J."/>
            <person name="Riccioni C."/>
            <person name="Rubini A."/>
            <person name="Sitrit Y."/>
            <person name="Splivallo R."/>
            <person name="Traeger S."/>
            <person name="Wang M."/>
            <person name="Zifcakova L."/>
            <person name="Wipf D."/>
            <person name="Zambonelli A."/>
            <person name="Paolocci F."/>
            <person name="Nowrousian M."/>
            <person name="Ottonello S."/>
            <person name="Baldrian P."/>
            <person name="Spatafora J.W."/>
            <person name="Henrissat B."/>
            <person name="Nagy L.G."/>
            <person name="Aury J.M."/>
            <person name="Wincker P."/>
            <person name="Grigoriev I.V."/>
            <person name="Bonfante P."/>
            <person name="Martin F.M."/>
        </authorList>
    </citation>
    <scope>NUCLEOTIDE SEQUENCE [LARGE SCALE GENOMIC DNA]</scope>
    <source>
        <strain evidence="11 12">ATCC MYA-4762</strain>
    </source>
</reference>
<name>A0A3N4LIV3_9PEZI</name>
<accession>A0A3N4LIV3</accession>
<dbReference type="Gene3D" id="3.90.1150.10">
    <property type="entry name" value="Aspartate Aminotransferase, domain 1"/>
    <property type="match status" value="1"/>
</dbReference>
<gene>
    <name evidence="11" type="ORF">L211DRAFT_810159</name>
</gene>
<dbReference type="InterPro" id="IPR015421">
    <property type="entry name" value="PyrdxlP-dep_Trfase_major"/>
</dbReference>
<dbReference type="Pfam" id="PF00155">
    <property type="entry name" value="Aminotran_1_2"/>
    <property type="match status" value="1"/>
</dbReference>
<dbReference type="SUPFAM" id="SSF53383">
    <property type="entry name" value="PLP-dependent transferases"/>
    <property type="match status" value="1"/>
</dbReference>
<keyword evidence="4 11" id="KW-0808">Transferase</keyword>
<dbReference type="PANTHER" id="PTHR11751">
    <property type="entry name" value="ALANINE AMINOTRANSFERASE"/>
    <property type="match status" value="1"/>
</dbReference>
<sequence>MSTTTRPPRQPLELKHLNQNVINAQYAVRGELAVKAEEYRQALLNSNNLPFNQVISANIGNPQQLGQKPITYFRQVLSILEYPDILKTEYASKIYPQDVIERAERLLKEIGSVGAYSHSQGVLAIRKSIAKFIEERDGYPANPNNLFCTVGASAGVSTILTTLCGSNTTGILIPVPQYPLYTATLSLLNAIPVPYYLNEQNSWATDIAQLREETQSAKAKGINVKCIVVINPGNPTGASLKEEDIRAVIDLAKEEDLVVMADEVYQTNVFAPNKFFSFKKVLSQAMEQNPGQGYDHVPLVSLHSTSKGMVGECGHRGGYFELVNFPLEIVAQIYKLVSISLCPPVIGQALVELMVNPPKPGSPSYPLYTEEYNAIFKTLQSRAQALYEAFQKMEGVSCAPPQGSMYLFPTIKLPEKLVARALKEGKKPDEWYCLRLLDATGVCVVPGSGFGQKEGEWHFRTTFLAGGEDWLDRIVRFHKELFDEFK</sequence>
<evidence type="ECO:0000256" key="5">
    <source>
        <dbReference type="ARBA" id="ARBA00022898"/>
    </source>
</evidence>
<evidence type="ECO:0000256" key="4">
    <source>
        <dbReference type="ARBA" id="ARBA00022679"/>
    </source>
</evidence>
<evidence type="ECO:0000259" key="10">
    <source>
        <dbReference type="Pfam" id="PF00155"/>
    </source>
</evidence>
<proteinExistence type="inferred from homology"/>
<evidence type="ECO:0000256" key="7">
    <source>
        <dbReference type="ARBA" id="ARBA00077894"/>
    </source>
</evidence>
<dbReference type="InterPro" id="IPR015424">
    <property type="entry name" value="PyrdxlP-dep_Trfase"/>
</dbReference>
<dbReference type="CDD" id="cd00609">
    <property type="entry name" value="AAT_like"/>
    <property type="match status" value="1"/>
</dbReference>
<dbReference type="AlphaFoldDB" id="A0A3N4LIV3"/>
<dbReference type="GO" id="GO:0030170">
    <property type="term" value="F:pyridoxal phosphate binding"/>
    <property type="evidence" value="ECO:0007669"/>
    <property type="project" value="InterPro"/>
</dbReference>
<dbReference type="FunFam" id="3.90.1150.10:FF:000151">
    <property type="entry name" value="Alanine aminotransferase 2"/>
    <property type="match status" value="1"/>
</dbReference>
<dbReference type="Proteomes" id="UP000267821">
    <property type="component" value="Unassembled WGS sequence"/>
</dbReference>
<evidence type="ECO:0000313" key="12">
    <source>
        <dbReference type="Proteomes" id="UP000267821"/>
    </source>
</evidence>
<evidence type="ECO:0000313" key="11">
    <source>
        <dbReference type="EMBL" id="RPB22820.1"/>
    </source>
</evidence>
<dbReference type="OrthoDB" id="1732682at2759"/>
<dbReference type="InParanoid" id="A0A3N4LIV3"/>
<organism evidence="11 12">
    <name type="scientific">Terfezia boudieri ATCC MYA-4762</name>
    <dbReference type="NCBI Taxonomy" id="1051890"/>
    <lineage>
        <taxon>Eukaryota</taxon>
        <taxon>Fungi</taxon>
        <taxon>Dikarya</taxon>
        <taxon>Ascomycota</taxon>
        <taxon>Pezizomycotina</taxon>
        <taxon>Pezizomycetes</taxon>
        <taxon>Pezizales</taxon>
        <taxon>Pezizaceae</taxon>
        <taxon>Terfezia</taxon>
    </lineage>
</organism>
<dbReference type="EMBL" id="ML121549">
    <property type="protein sequence ID" value="RPB22820.1"/>
    <property type="molecule type" value="Genomic_DNA"/>
</dbReference>
<keyword evidence="12" id="KW-1185">Reference proteome</keyword>
<dbReference type="Gene3D" id="1.10.287.1970">
    <property type="match status" value="1"/>
</dbReference>
<dbReference type="FunFam" id="3.40.640.10:FF:000012">
    <property type="entry name" value="alanine aminotransferase 2"/>
    <property type="match status" value="1"/>
</dbReference>
<dbReference type="GO" id="GO:0008483">
    <property type="term" value="F:transaminase activity"/>
    <property type="evidence" value="ECO:0007669"/>
    <property type="project" value="UniProtKB-KW"/>
</dbReference>
<dbReference type="FunFam" id="1.10.287.1970:FF:000001">
    <property type="entry name" value="Alanine aminotransferase 2"/>
    <property type="match status" value="1"/>
</dbReference>
<dbReference type="Gene3D" id="3.40.640.10">
    <property type="entry name" value="Type I PLP-dependent aspartate aminotransferase-like (Major domain)"/>
    <property type="match status" value="1"/>
</dbReference>
<evidence type="ECO:0000256" key="2">
    <source>
        <dbReference type="ARBA" id="ARBA00011738"/>
    </source>
</evidence>